<name>N0B6R8_9HYPH</name>
<keyword evidence="1" id="KW-0812">Transmembrane</keyword>
<feature type="transmembrane region" description="Helical" evidence="1">
    <location>
        <begin position="584"/>
        <end position="603"/>
    </location>
</feature>
<evidence type="ECO:0000313" key="2">
    <source>
        <dbReference type="EMBL" id="AGK59304.1"/>
    </source>
</evidence>
<dbReference type="eggNOG" id="ENOG5032R6V">
    <property type="taxonomic scope" value="Bacteria"/>
</dbReference>
<dbReference type="HOGENOM" id="CLU_453260_0_0_5"/>
<keyword evidence="3" id="KW-1185">Reference proteome</keyword>
<sequence>MEAHAAVRRWDQVAVTFSPRAAIALLICIAVTSSQLSLSAIAAEISRAEYEACQARDDAGLKTAVIAIVTDAITNGTKTIDYKALVDAQWRERNIDQIIDNRIDIAVTEITNETSWTERLRSLTDNEKSQQLATAVAERVYRSDAVKTAIADLASGVAKEVGKSIEFASSDATNSLLQCLKAFVGPRYGGAVANVLAGDASRSVVVDPNKASGSVSAGSVLNESAGGLAGATILIVRRQLANLAERVGQRIVGSVLSRVVSVVAGGVGLVLIAKDLWDFRNGVLPIIATEMKSSATKEKVREELAKTLSSQMNDHIKEIATATAEQVIDIWQTFRRAHALVLQIADQNGEFRAFLDGVDPQSLPRLDEVVSILAASEGQDSILRRLHDGSLNQAVHLMPEKGLEIARETNSIAAGLAWTALAGKRLDRVVDYELHRRMSPKDLTTASLDRILGLNDRAAIVKIAGVSPAARDALFSLDSSDLNVLLRSLSEDEIESLAGYLDGLRPGPRDAVLKTIAASPAKMQLLASQSVREGIIASRDQETAARIMLADTGDLSPRAVVEDARLVWDGRVVPLLLWYKHPQAMVAAGFLSLVVIAWLARLFRRRRTPQAPATES</sequence>
<proteinExistence type="predicted"/>
<dbReference type="AlphaFoldDB" id="N0B6R8"/>
<dbReference type="RefSeq" id="WP_015599319.1">
    <property type="nucleotide sequence ID" value="NC_021172.1"/>
</dbReference>
<dbReference type="KEGG" id="hdt:HYPDE_38163"/>
<evidence type="ECO:0000256" key="1">
    <source>
        <dbReference type="SAM" id="Phobius"/>
    </source>
</evidence>
<organism evidence="2 3">
    <name type="scientific">Hyphomicrobium denitrificans 1NES1</name>
    <dbReference type="NCBI Taxonomy" id="670307"/>
    <lineage>
        <taxon>Bacteria</taxon>
        <taxon>Pseudomonadati</taxon>
        <taxon>Pseudomonadota</taxon>
        <taxon>Alphaproteobacteria</taxon>
        <taxon>Hyphomicrobiales</taxon>
        <taxon>Hyphomicrobiaceae</taxon>
        <taxon>Hyphomicrobium</taxon>
    </lineage>
</organism>
<gene>
    <name evidence="2" type="ORF">HYPDE_38163</name>
</gene>
<keyword evidence="1" id="KW-1133">Transmembrane helix</keyword>
<keyword evidence="1" id="KW-0472">Membrane</keyword>
<reference evidence="2 3" key="1">
    <citation type="journal article" date="2013" name="Genome Announc.">
        <title>Genome sequences for three denitrifying bacterial strains isolated from a uranium- and nitrate-contaminated subsurface environment.</title>
        <authorList>
            <person name="Venkatramanan R."/>
            <person name="Prakash O."/>
            <person name="Woyke T."/>
            <person name="Chain P."/>
            <person name="Goodwin L.A."/>
            <person name="Watson D."/>
            <person name="Brooks S."/>
            <person name="Kostka J.E."/>
            <person name="Green S.J."/>
        </authorList>
    </citation>
    <scope>NUCLEOTIDE SEQUENCE [LARGE SCALE GENOMIC DNA]</scope>
    <source>
        <strain evidence="2 3">1NES1</strain>
    </source>
</reference>
<accession>N0B6R8</accession>
<evidence type="ECO:0000313" key="3">
    <source>
        <dbReference type="Proteomes" id="UP000005952"/>
    </source>
</evidence>
<dbReference type="EMBL" id="CP005587">
    <property type="protein sequence ID" value="AGK59304.1"/>
    <property type="molecule type" value="Genomic_DNA"/>
</dbReference>
<protein>
    <submittedName>
        <fullName evidence="2">Uncharacterized protein</fullName>
    </submittedName>
</protein>
<dbReference type="Proteomes" id="UP000005952">
    <property type="component" value="Chromosome"/>
</dbReference>